<keyword evidence="2" id="KW-1185">Reference proteome</keyword>
<organism evidence="1 2">
    <name type="scientific">Rapidithrix thailandica</name>
    <dbReference type="NCBI Taxonomy" id="413964"/>
    <lineage>
        <taxon>Bacteria</taxon>
        <taxon>Pseudomonadati</taxon>
        <taxon>Bacteroidota</taxon>
        <taxon>Cytophagia</taxon>
        <taxon>Cytophagales</taxon>
        <taxon>Flammeovirgaceae</taxon>
        <taxon>Rapidithrix</taxon>
    </lineage>
</organism>
<protein>
    <submittedName>
        <fullName evidence="1">Uncharacterized protein</fullName>
    </submittedName>
</protein>
<gene>
    <name evidence="1" type="ORF">AAG747_29030</name>
</gene>
<sequence length="232" mass="27634">MTLKDVENILTNFSEKHNLKEEALISCRVAMSNCVSDDPEGLGGFRIEEVRLEFVRQEMIFEHYFYDTPFVKTRIGLYKNEENEIYVRNLDPIGYYELDTDLEGESFDDWLIIDEEKDNQMEIVYDLKSLGKVLPDKYLRRNSIYYEYISYIAHVVTLYQARNLRACQFFMKRAFEFSAKTEVKDDFKEYIKKSKKYIKGIASYLNECGLIEEDLIVKFEELEILKRKANKK</sequence>
<comment type="caution">
    <text evidence="1">The sequence shown here is derived from an EMBL/GenBank/DDBJ whole genome shotgun (WGS) entry which is preliminary data.</text>
</comment>
<name>A0AAW9SGM6_9BACT</name>
<proteinExistence type="predicted"/>
<reference evidence="1 2" key="1">
    <citation type="submission" date="2024-04" db="EMBL/GenBank/DDBJ databases">
        <title>Novel genus in family Flammeovirgaceae.</title>
        <authorList>
            <person name="Nguyen T.H."/>
            <person name="Vuong T.Q."/>
            <person name="Le H."/>
            <person name="Kim S.-G."/>
        </authorList>
    </citation>
    <scope>NUCLEOTIDE SEQUENCE [LARGE SCALE GENOMIC DNA]</scope>
    <source>
        <strain evidence="1 2">JCM 23209</strain>
    </source>
</reference>
<dbReference type="AlphaFoldDB" id="A0AAW9SGM6"/>
<dbReference type="Proteomes" id="UP001403385">
    <property type="component" value="Unassembled WGS sequence"/>
</dbReference>
<dbReference type="EMBL" id="JBDKWZ010000036">
    <property type="protein sequence ID" value="MEN7551994.1"/>
    <property type="molecule type" value="Genomic_DNA"/>
</dbReference>
<accession>A0AAW9SGM6</accession>
<evidence type="ECO:0000313" key="1">
    <source>
        <dbReference type="EMBL" id="MEN7551994.1"/>
    </source>
</evidence>
<evidence type="ECO:0000313" key="2">
    <source>
        <dbReference type="Proteomes" id="UP001403385"/>
    </source>
</evidence>
<dbReference type="RefSeq" id="WP_346824771.1">
    <property type="nucleotide sequence ID" value="NZ_JBDKWZ010000036.1"/>
</dbReference>